<dbReference type="AlphaFoldDB" id="A0A1H6WKV4"/>
<evidence type="ECO:0000313" key="2">
    <source>
        <dbReference type="EMBL" id="SEJ15834.1"/>
    </source>
</evidence>
<dbReference type="Gene3D" id="3.40.630.30">
    <property type="match status" value="1"/>
</dbReference>
<dbReference type="Pfam" id="PF13302">
    <property type="entry name" value="Acetyltransf_3"/>
    <property type="match status" value="1"/>
</dbReference>
<evidence type="ECO:0000313" key="3">
    <source>
        <dbReference type="Proteomes" id="UP000183028"/>
    </source>
</evidence>
<accession>A0A1H6WKV4</accession>
<evidence type="ECO:0000259" key="1">
    <source>
        <dbReference type="PROSITE" id="PS51186"/>
    </source>
</evidence>
<protein>
    <submittedName>
        <fullName evidence="2">Protein N-acetyltransferase, RimJ/RimL family</fullName>
    </submittedName>
</protein>
<gene>
    <name evidence="2" type="ORF">SAMN04487834_10667</name>
</gene>
<name>A0A1H6WKV4_9FIRM</name>
<dbReference type="PROSITE" id="PS51186">
    <property type="entry name" value="GNAT"/>
    <property type="match status" value="1"/>
</dbReference>
<organism evidence="2 3">
    <name type="scientific">Sharpea azabuensis</name>
    <dbReference type="NCBI Taxonomy" id="322505"/>
    <lineage>
        <taxon>Bacteria</taxon>
        <taxon>Bacillati</taxon>
        <taxon>Bacillota</taxon>
        <taxon>Erysipelotrichia</taxon>
        <taxon>Erysipelotrichales</taxon>
        <taxon>Coprobacillaceae</taxon>
        <taxon>Sharpea</taxon>
    </lineage>
</organism>
<dbReference type="STRING" id="322505.SAMN04487836_1246"/>
<proteinExistence type="predicted"/>
<keyword evidence="2" id="KW-0808">Transferase</keyword>
<reference evidence="3" key="1">
    <citation type="submission" date="2016-10" db="EMBL/GenBank/DDBJ databases">
        <authorList>
            <person name="Varghese N."/>
        </authorList>
    </citation>
    <scope>NUCLEOTIDE SEQUENCE [LARGE SCALE GENOMIC DNA]</scope>
    <source>
        <strain evidence="3">DSM 20406</strain>
    </source>
</reference>
<dbReference type="PANTHER" id="PTHR43792:SF1">
    <property type="entry name" value="N-ACETYLTRANSFERASE DOMAIN-CONTAINING PROTEIN"/>
    <property type="match status" value="1"/>
</dbReference>
<keyword evidence="3" id="KW-1185">Reference proteome</keyword>
<dbReference type="OrthoDB" id="9798081at2"/>
<dbReference type="SUPFAM" id="SSF55729">
    <property type="entry name" value="Acyl-CoA N-acyltransferases (Nat)"/>
    <property type="match status" value="1"/>
</dbReference>
<dbReference type="InterPro" id="IPR051531">
    <property type="entry name" value="N-acetyltransferase"/>
</dbReference>
<sequence>MIETERLTIRYLQEEDLERMLEYRNKREVAKYQSWKHYSEREARSRIHYVQKHPFVGGAKDNTQFAIVLKDGTLIGDLHLEALSSSCITIGYTLDSTYWKQGYGRESVRALLDYIYTHYEYTKCIAYIYKANEASRRLLLDLGFKKFDESYLYRDEGYVVRLDEVIK</sequence>
<dbReference type="Proteomes" id="UP000183028">
    <property type="component" value="Unassembled WGS sequence"/>
</dbReference>
<dbReference type="InterPro" id="IPR016181">
    <property type="entry name" value="Acyl_CoA_acyltransferase"/>
</dbReference>
<dbReference type="InterPro" id="IPR000182">
    <property type="entry name" value="GNAT_dom"/>
</dbReference>
<dbReference type="eggNOG" id="COG1670">
    <property type="taxonomic scope" value="Bacteria"/>
</dbReference>
<feature type="domain" description="N-acetyltransferase" evidence="1">
    <location>
        <begin position="7"/>
        <end position="165"/>
    </location>
</feature>
<dbReference type="RefSeq" id="WP_074732651.1">
    <property type="nucleotide sequence ID" value="NZ_FNYK01000066.1"/>
</dbReference>
<dbReference type="EMBL" id="FNYK01000066">
    <property type="protein sequence ID" value="SEJ15834.1"/>
    <property type="molecule type" value="Genomic_DNA"/>
</dbReference>
<dbReference type="PANTHER" id="PTHR43792">
    <property type="entry name" value="GNAT FAMILY, PUTATIVE (AFU_ORTHOLOGUE AFUA_3G00765)-RELATED-RELATED"/>
    <property type="match status" value="1"/>
</dbReference>
<dbReference type="GO" id="GO:0016747">
    <property type="term" value="F:acyltransferase activity, transferring groups other than amino-acyl groups"/>
    <property type="evidence" value="ECO:0007669"/>
    <property type="project" value="InterPro"/>
</dbReference>